<gene>
    <name evidence="1" type="ORF">Tco_1043343</name>
</gene>
<comment type="caution">
    <text evidence="1">The sequence shown here is derived from an EMBL/GenBank/DDBJ whole genome shotgun (WGS) entry which is preliminary data.</text>
</comment>
<evidence type="ECO:0000313" key="1">
    <source>
        <dbReference type="EMBL" id="GJT76618.1"/>
    </source>
</evidence>
<dbReference type="Proteomes" id="UP001151760">
    <property type="component" value="Unassembled WGS sequence"/>
</dbReference>
<accession>A0ABQ5GLR7</accession>
<evidence type="ECO:0008006" key="3">
    <source>
        <dbReference type="Google" id="ProtNLM"/>
    </source>
</evidence>
<organism evidence="1 2">
    <name type="scientific">Tanacetum coccineum</name>
    <dbReference type="NCBI Taxonomy" id="301880"/>
    <lineage>
        <taxon>Eukaryota</taxon>
        <taxon>Viridiplantae</taxon>
        <taxon>Streptophyta</taxon>
        <taxon>Embryophyta</taxon>
        <taxon>Tracheophyta</taxon>
        <taxon>Spermatophyta</taxon>
        <taxon>Magnoliopsida</taxon>
        <taxon>eudicotyledons</taxon>
        <taxon>Gunneridae</taxon>
        <taxon>Pentapetalae</taxon>
        <taxon>asterids</taxon>
        <taxon>campanulids</taxon>
        <taxon>Asterales</taxon>
        <taxon>Asteraceae</taxon>
        <taxon>Asteroideae</taxon>
        <taxon>Anthemideae</taxon>
        <taxon>Anthemidinae</taxon>
        <taxon>Tanacetum</taxon>
    </lineage>
</organism>
<proteinExistence type="predicted"/>
<dbReference type="EMBL" id="BQNB010018639">
    <property type="protein sequence ID" value="GJT76618.1"/>
    <property type="molecule type" value="Genomic_DNA"/>
</dbReference>
<evidence type="ECO:0000313" key="2">
    <source>
        <dbReference type="Proteomes" id="UP001151760"/>
    </source>
</evidence>
<name>A0ABQ5GLR7_9ASTR</name>
<keyword evidence="2" id="KW-1185">Reference proteome</keyword>
<sequence length="265" mass="30828">MDADGETLNQQTVHEHQEFAMLGIRNLFLEKGNQLNCSEKLDGSSHLTQHPLLYLFEKEPQLERLEYLENEEEQQLPLVIHFEKELHFLLPVDHVRSSLDLIKLFLKLFRREFLNLSHSPTSRVYSRTLVLHISVHILPELRWCRGPFPLFFSPLFSKFFSSSIDQLNPLALQSSSVNSTRNLCGRYGWICLKRANNYGPKRKHRSVLQQLRATTSILARSLSVVLWSSVISKLRDRSGPSKISILYREFSTLLLKSVRVLELLF</sequence>
<protein>
    <recommendedName>
        <fullName evidence="3">Maturase K</fullName>
    </recommendedName>
</protein>
<reference evidence="1" key="1">
    <citation type="journal article" date="2022" name="Int. J. Mol. Sci.">
        <title>Draft Genome of Tanacetum Coccineum: Genomic Comparison of Closely Related Tanacetum-Family Plants.</title>
        <authorList>
            <person name="Yamashiro T."/>
            <person name="Shiraishi A."/>
            <person name="Nakayama K."/>
            <person name="Satake H."/>
        </authorList>
    </citation>
    <scope>NUCLEOTIDE SEQUENCE</scope>
</reference>
<reference evidence="1" key="2">
    <citation type="submission" date="2022-01" db="EMBL/GenBank/DDBJ databases">
        <authorList>
            <person name="Yamashiro T."/>
            <person name="Shiraishi A."/>
            <person name="Satake H."/>
            <person name="Nakayama K."/>
        </authorList>
    </citation>
    <scope>NUCLEOTIDE SEQUENCE</scope>
</reference>